<name>A0AAP0HNM3_9MAGN</name>
<keyword evidence="2" id="KW-1185">Reference proteome</keyword>
<dbReference type="AlphaFoldDB" id="A0AAP0HNM3"/>
<evidence type="ECO:0000313" key="1">
    <source>
        <dbReference type="EMBL" id="KAK9090916.1"/>
    </source>
</evidence>
<comment type="caution">
    <text evidence="1">The sequence shown here is derived from an EMBL/GenBank/DDBJ whole genome shotgun (WGS) entry which is preliminary data.</text>
</comment>
<proteinExistence type="predicted"/>
<evidence type="ECO:0000313" key="2">
    <source>
        <dbReference type="Proteomes" id="UP001417504"/>
    </source>
</evidence>
<gene>
    <name evidence="1" type="ORF">Sjap_024093</name>
</gene>
<dbReference type="Proteomes" id="UP001417504">
    <property type="component" value="Unassembled WGS sequence"/>
</dbReference>
<protein>
    <submittedName>
        <fullName evidence="1">Uncharacterized protein</fullName>
    </submittedName>
</protein>
<reference evidence="1 2" key="1">
    <citation type="submission" date="2024-01" db="EMBL/GenBank/DDBJ databases">
        <title>Genome assemblies of Stephania.</title>
        <authorList>
            <person name="Yang L."/>
        </authorList>
    </citation>
    <scope>NUCLEOTIDE SEQUENCE [LARGE SCALE GENOMIC DNA]</scope>
    <source>
        <strain evidence="1">QJT</strain>
        <tissue evidence="1">Leaf</tissue>
    </source>
</reference>
<dbReference type="EMBL" id="JBBNAE010000010">
    <property type="protein sequence ID" value="KAK9090916.1"/>
    <property type="molecule type" value="Genomic_DNA"/>
</dbReference>
<sequence length="54" mass="6688">MMEEPFVFFGRKEEPFLRVLEKLRNYWLFFYVACFCELKLLHGANQLSKVWRVK</sequence>
<organism evidence="1 2">
    <name type="scientific">Stephania japonica</name>
    <dbReference type="NCBI Taxonomy" id="461633"/>
    <lineage>
        <taxon>Eukaryota</taxon>
        <taxon>Viridiplantae</taxon>
        <taxon>Streptophyta</taxon>
        <taxon>Embryophyta</taxon>
        <taxon>Tracheophyta</taxon>
        <taxon>Spermatophyta</taxon>
        <taxon>Magnoliopsida</taxon>
        <taxon>Ranunculales</taxon>
        <taxon>Menispermaceae</taxon>
        <taxon>Menispermoideae</taxon>
        <taxon>Cissampelideae</taxon>
        <taxon>Stephania</taxon>
    </lineage>
</organism>
<accession>A0AAP0HNM3</accession>